<dbReference type="AlphaFoldDB" id="A0A085M101"/>
<name>A0A085M101_9BILA</name>
<accession>A0A085M101</accession>
<dbReference type="EMBL" id="KL363246">
    <property type="protein sequence ID" value="KFD50897.1"/>
    <property type="molecule type" value="Genomic_DNA"/>
</dbReference>
<keyword evidence="2" id="KW-1185">Reference proteome</keyword>
<evidence type="ECO:0000313" key="1">
    <source>
        <dbReference type="EMBL" id="KFD50897.1"/>
    </source>
</evidence>
<organism evidence="1 2">
    <name type="scientific">Trichuris suis</name>
    <name type="common">pig whipworm</name>
    <dbReference type="NCBI Taxonomy" id="68888"/>
    <lineage>
        <taxon>Eukaryota</taxon>
        <taxon>Metazoa</taxon>
        <taxon>Ecdysozoa</taxon>
        <taxon>Nematoda</taxon>
        <taxon>Enoplea</taxon>
        <taxon>Dorylaimia</taxon>
        <taxon>Trichinellida</taxon>
        <taxon>Trichuridae</taxon>
        <taxon>Trichuris</taxon>
    </lineage>
</organism>
<gene>
    <name evidence="1" type="ORF">M513_08210</name>
</gene>
<dbReference type="Proteomes" id="UP000030764">
    <property type="component" value="Unassembled WGS sequence"/>
</dbReference>
<protein>
    <submittedName>
        <fullName evidence="1">Uncharacterized protein</fullName>
    </submittedName>
</protein>
<sequence>MSEFLITNPLQQCIDLVEPQNYHVLRRNGFCNEGMIISSIHTLFADFTFQKCRRWVHIGQTSLKTNCSLFHTAEKLFIDKKGEDDKKGKRLILFCVSEMRSDFLLYENIFTLFSSTILSARCLLVKAFHQSAECHRLIAIC</sequence>
<reference evidence="1 2" key="1">
    <citation type="journal article" date="2014" name="Nat. Genet.">
        <title>Genome and transcriptome of the porcine whipworm Trichuris suis.</title>
        <authorList>
            <person name="Jex A.R."/>
            <person name="Nejsum P."/>
            <person name="Schwarz E.M."/>
            <person name="Hu L."/>
            <person name="Young N.D."/>
            <person name="Hall R.S."/>
            <person name="Korhonen P.K."/>
            <person name="Liao S."/>
            <person name="Thamsborg S."/>
            <person name="Xia J."/>
            <person name="Xu P."/>
            <person name="Wang S."/>
            <person name="Scheerlinck J.P."/>
            <person name="Hofmann A."/>
            <person name="Sternberg P.W."/>
            <person name="Wang J."/>
            <person name="Gasser R.B."/>
        </authorList>
    </citation>
    <scope>NUCLEOTIDE SEQUENCE [LARGE SCALE GENOMIC DNA]</scope>
    <source>
        <strain evidence="1">DCEP-RM93M</strain>
    </source>
</reference>
<proteinExistence type="predicted"/>
<evidence type="ECO:0000313" key="2">
    <source>
        <dbReference type="Proteomes" id="UP000030764"/>
    </source>
</evidence>